<dbReference type="InterPro" id="IPR050297">
    <property type="entry name" value="LipidA_mod_glycosyltrf_83"/>
</dbReference>
<accession>A0ABN1IGG6</accession>
<feature type="transmembrane region" description="Helical" evidence="10">
    <location>
        <begin position="117"/>
        <end position="140"/>
    </location>
</feature>
<comment type="subcellular location">
    <subcellularLocation>
        <location evidence="2">Cell membrane</location>
        <topology evidence="2">Multi-pass membrane protein</topology>
    </subcellularLocation>
    <subcellularLocation>
        <location evidence="1">Endoplasmic reticulum membrane</location>
    </subcellularLocation>
</comment>
<evidence type="ECO:0000313" key="11">
    <source>
        <dbReference type="EMBL" id="GAA0712872.1"/>
    </source>
</evidence>
<dbReference type="EMBL" id="BAAAEU010000006">
    <property type="protein sequence ID" value="GAA0712872.1"/>
    <property type="molecule type" value="Genomic_DNA"/>
</dbReference>
<evidence type="ECO:0000256" key="10">
    <source>
        <dbReference type="SAM" id="Phobius"/>
    </source>
</evidence>
<keyword evidence="5" id="KW-0808">Transferase</keyword>
<keyword evidence="8 10" id="KW-1133">Transmembrane helix</keyword>
<feature type="transmembrane region" description="Helical" evidence="10">
    <location>
        <begin position="377"/>
        <end position="397"/>
    </location>
</feature>
<name>A0ABN1IGG6_9GAMM</name>
<organism evidence="11 12">
    <name type="scientific">Dokdonella soli</name>
    <dbReference type="NCBI Taxonomy" id="529810"/>
    <lineage>
        <taxon>Bacteria</taxon>
        <taxon>Pseudomonadati</taxon>
        <taxon>Pseudomonadota</taxon>
        <taxon>Gammaproteobacteria</taxon>
        <taxon>Lysobacterales</taxon>
        <taxon>Rhodanobacteraceae</taxon>
        <taxon>Dokdonella</taxon>
    </lineage>
</organism>
<evidence type="ECO:0000256" key="4">
    <source>
        <dbReference type="ARBA" id="ARBA00022676"/>
    </source>
</evidence>
<keyword evidence="3" id="KW-1003">Cell membrane</keyword>
<evidence type="ECO:0008006" key="13">
    <source>
        <dbReference type="Google" id="ProtNLM"/>
    </source>
</evidence>
<comment type="caution">
    <text evidence="11">The sequence shown here is derived from an EMBL/GenBank/DDBJ whole genome shotgun (WGS) entry which is preliminary data.</text>
</comment>
<evidence type="ECO:0000256" key="3">
    <source>
        <dbReference type="ARBA" id="ARBA00022475"/>
    </source>
</evidence>
<feature type="transmembrane region" description="Helical" evidence="10">
    <location>
        <begin position="201"/>
        <end position="222"/>
    </location>
</feature>
<evidence type="ECO:0000256" key="5">
    <source>
        <dbReference type="ARBA" id="ARBA00022679"/>
    </source>
</evidence>
<protein>
    <recommendedName>
        <fullName evidence="13">Glycosyltransferase RgtA/B/C/D-like domain-containing protein</fullName>
    </recommendedName>
</protein>
<keyword evidence="9 10" id="KW-0472">Membrane</keyword>
<keyword evidence="4" id="KW-0328">Glycosyltransferase</keyword>
<dbReference type="PANTHER" id="PTHR33908">
    <property type="entry name" value="MANNOSYLTRANSFERASE YKCB-RELATED"/>
    <property type="match status" value="1"/>
</dbReference>
<dbReference type="RefSeq" id="WP_343789144.1">
    <property type="nucleotide sequence ID" value="NZ_BAAAEU010000006.1"/>
</dbReference>
<proteinExistence type="predicted"/>
<reference evidence="11 12" key="1">
    <citation type="journal article" date="2019" name="Int. J. Syst. Evol. Microbiol.">
        <title>The Global Catalogue of Microorganisms (GCM) 10K type strain sequencing project: providing services to taxonomists for standard genome sequencing and annotation.</title>
        <authorList>
            <consortium name="The Broad Institute Genomics Platform"/>
            <consortium name="The Broad Institute Genome Sequencing Center for Infectious Disease"/>
            <person name="Wu L."/>
            <person name="Ma J."/>
        </authorList>
    </citation>
    <scope>NUCLEOTIDE SEQUENCE [LARGE SCALE GENOMIC DNA]</scope>
    <source>
        <strain evidence="11 12">JCM 15421</strain>
    </source>
</reference>
<feature type="transmembrane region" description="Helical" evidence="10">
    <location>
        <begin position="165"/>
        <end position="194"/>
    </location>
</feature>
<evidence type="ECO:0000256" key="9">
    <source>
        <dbReference type="ARBA" id="ARBA00023136"/>
    </source>
</evidence>
<evidence type="ECO:0000256" key="2">
    <source>
        <dbReference type="ARBA" id="ARBA00004651"/>
    </source>
</evidence>
<feature type="transmembrane region" description="Helical" evidence="10">
    <location>
        <begin position="74"/>
        <end position="105"/>
    </location>
</feature>
<keyword evidence="12" id="KW-1185">Reference proteome</keyword>
<evidence type="ECO:0000256" key="7">
    <source>
        <dbReference type="ARBA" id="ARBA00022824"/>
    </source>
</evidence>
<keyword evidence="6 10" id="KW-0812">Transmembrane</keyword>
<feature type="transmembrane region" description="Helical" evidence="10">
    <location>
        <begin position="403"/>
        <end position="421"/>
    </location>
</feature>
<feature type="transmembrane region" description="Helical" evidence="10">
    <location>
        <begin position="346"/>
        <end position="365"/>
    </location>
</feature>
<evidence type="ECO:0000256" key="6">
    <source>
        <dbReference type="ARBA" id="ARBA00022692"/>
    </source>
</evidence>
<gene>
    <name evidence="11" type="ORF">GCM10009105_15880</name>
</gene>
<sequence length="467" mass="50667">MNPVAPGVARRRQRLAALFVALFALSQALLWFAYYAHGAKPLIGDEQGYQDTALAILAGGAWMPNTIWPPLQPLLLAAIYTAFGAHVLAAQIVQTLLFVACAALLRDLWRRLGGSVAAANTAAALFLLNPATAAYAQWLWPEIPHLFLLLAALCLLARAPSRLSAFAAGACIALAILAKSLLSAFWPAFLIAFLRRERPHLLLRPAALFVLGLALVTAPALWHGWRAYGRPMIADSSVYNLWIGLTDRWRSDYVEDMGGATLPAFIASGTTPQERNAAYLEKLRALVAERGLAATLAGQFGRQYFRLFSVKTPLVSQLPGPACAGHLSVYRTSPWLTRTLTVANDWLHALMLAAAAFGIVCWRWRRMPAGALRPLRDPLLAVITLLIAYQLGLMLLIHVKARFLLPLLPFLCGFAGSFLAALRRHLAARSEDVIALTPMRLALGALLAVLLLFLAFAGPALDHLCAG</sequence>
<dbReference type="Proteomes" id="UP001501523">
    <property type="component" value="Unassembled WGS sequence"/>
</dbReference>
<evidence type="ECO:0000313" key="12">
    <source>
        <dbReference type="Proteomes" id="UP001501523"/>
    </source>
</evidence>
<keyword evidence="7" id="KW-0256">Endoplasmic reticulum</keyword>
<dbReference type="Pfam" id="PF03901">
    <property type="entry name" value="Glyco_transf_22"/>
    <property type="match status" value="1"/>
</dbReference>
<dbReference type="InterPro" id="IPR005599">
    <property type="entry name" value="GPI_mannosylTrfase"/>
</dbReference>
<evidence type="ECO:0000256" key="1">
    <source>
        <dbReference type="ARBA" id="ARBA00004586"/>
    </source>
</evidence>
<evidence type="ECO:0000256" key="8">
    <source>
        <dbReference type="ARBA" id="ARBA00022989"/>
    </source>
</evidence>
<feature type="transmembrane region" description="Helical" evidence="10">
    <location>
        <begin position="441"/>
        <end position="461"/>
    </location>
</feature>
<dbReference type="PANTHER" id="PTHR33908:SF11">
    <property type="entry name" value="MEMBRANE PROTEIN"/>
    <property type="match status" value="1"/>
</dbReference>